<dbReference type="Proteomes" id="UP000051841">
    <property type="component" value="Unassembled WGS sequence"/>
</dbReference>
<evidence type="ECO:0000256" key="3">
    <source>
        <dbReference type="ARBA" id="ARBA00022475"/>
    </source>
</evidence>
<keyword evidence="4 7" id="KW-0812">Transmembrane</keyword>
<evidence type="ECO:0000256" key="7">
    <source>
        <dbReference type="SAM" id="Phobius"/>
    </source>
</evidence>
<evidence type="ECO:0000313" key="8">
    <source>
        <dbReference type="EMBL" id="KRN50858.1"/>
    </source>
</evidence>
<sequence>MIYWQLFASFFYIGLFSFGGGYASMPLIIEQAISTHHWIDMGTFTNLFTISQMTPGPIAINGSTFVGMRVAGLSGAIIATIGCVLPSCIIVTILAIIYNKYKDIDWLKGILSYLRPAVIAMIAISGLTLLGDAVHFGHNTSYFALVVFIVSFVLLVKYKVNPIIIMVACGILEVIINML</sequence>
<evidence type="ECO:0000256" key="2">
    <source>
        <dbReference type="ARBA" id="ARBA00005262"/>
    </source>
</evidence>
<evidence type="ECO:0000256" key="1">
    <source>
        <dbReference type="ARBA" id="ARBA00004651"/>
    </source>
</evidence>
<feature type="transmembrane region" description="Helical" evidence="7">
    <location>
        <begin position="110"/>
        <end position="130"/>
    </location>
</feature>
<gene>
    <name evidence="8" type="ORF">IV49_GL001675</name>
</gene>
<evidence type="ECO:0000256" key="6">
    <source>
        <dbReference type="ARBA" id="ARBA00023136"/>
    </source>
</evidence>
<dbReference type="PATRIC" id="fig|1410657.5.peg.1727"/>
<dbReference type="PANTHER" id="PTHR43663">
    <property type="entry name" value="CHROMATE TRANSPORT PROTEIN-RELATED"/>
    <property type="match status" value="1"/>
</dbReference>
<dbReference type="InterPro" id="IPR052518">
    <property type="entry name" value="CHR_Transporter"/>
</dbReference>
<dbReference type="PANTHER" id="PTHR43663:SF1">
    <property type="entry name" value="CHROMATE TRANSPORTER"/>
    <property type="match status" value="1"/>
</dbReference>
<dbReference type="Pfam" id="PF02417">
    <property type="entry name" value="Chromate_transp"/>
    <property type="match status" value="1"/>
</dbReference>
<dbReference type="RefSeq" id="WP_031588550.1">
    <property type="nucleotide sequence ID" value="NZ_JNKN01000001.1"/>
</dbReference>
<dbReference type="EMBL" id="JQBL01000005">
    <property type="protein sequence ID" value="KRN50858.1"/>
    <property type="molecule type" value="Genomic_DNA"/>
</dbReference>
<evidence type="ECO:0000313" key="9">
    <source>
        <dbReference type="Proteomes" id="UP000051841"/>
    </source>
</evidence>
<feature type="transmembrane region" description="Helical" evidence="7">
    <location>
        <begin position="136"/>
        <end position="156"/>
    </location>
</feature>
<feature type="transmembrane region" description="Helical" evidence="7">
    <location>
        <begin position="72"/>
        <end position="98"/>
    </location>
</feature>
<feature type="transmembrane region" description="Helical" evidence="7">
    <location>
        <begin position="6"/>
        <end position="29"/>
    </location>
</feature>
<keyword evidence="9" id="KW-1185">Reference proteome</keyword>
<comment type="caution">
    <text evidence="8">The sequence shown here is derived from an EMBL/GenBank/DDBJ whole genome shotgun (WGS) entry which is preliminary data.</text>
</comment>
<dbReference type="InterPro" id="IPR003370">
    <property type="entry name" value="Chromate_transpt"/>
</dbReference>
<keyword evidence="5 7" id="KW-1133">Transmembrane helix</keyword>
<comment type="subcellular location">
    <subcellularLocation>
        <location evidence="1">Cell membrane</location>
        <topology evidence="1">Multi-pass membrane protein</topology>
    </subcellularLocation>
</comment>
<evidence type="ECO:0000256" key="4">
    <source>
        <dbReference type="ARBA" id="ARBA00022692"/>
    </source>
</evidence>
<proteinExistence type="inferred from homology"/>
<keyword evidence="6 7" id="KW-0472">Membrane</keyword>
<accession>A0A0R2HMT5</accession>
<name>A0A0R2HMT5_9FIRM</name>
<organism evidence="8 9">
    <name type="scientific">Kandleria vitulina DSM 20405</name>
    <dbReference type="NCBI Taxonomy" id="1410657"/>
    <lineage>
        <taxon>Bacteria</taxon>
        <taxon>Bacillati</taxon>
        <taxon>Bacillota</taxon>
        <taxon>Erysipelotrichia</taxon>
        <taxon>Erysipelotrichales</taxon>
        <taxon>Coprobacillaceae</taxon>
        <taxon>Kandleria</taxon>
    </lineage>
</organism>
<reference evidence="8 9" key="1">
    <citation type="journal article" date="2015" name="Genome Announc.">
        <title>Expanding the biotechnology potential of lactobacilli through comparative genomics of 213 strains and associated genera.</title>
        <authorList>
            <person name="Sun Z."/>
            <person name="Harris H.M."/>
            <person name="McCann A."/>
            <person name="Guo C."/>
            <person name="Argimon S."/>
            <person name="Zhang W."/>
            <person name="Yang X."/>
            <person name="Jeffery I.B."/>
            <person name="Cooney J.C."/>
            <person name="Kagawa T.F."/>
            <person name="Liu W."/>
            <person name="Song Y."/>
            <person name="Salvetti E."/>
            <person name="Wrobel A."/>
            <person name="Rasinkangas P."/>
            <person name="Parkhill J."/>
            <person name="Rea M.C."/>
            <person name="O'Sullivan O."/>
            <person name="Ritari J."/>
            <person name="Douillard F.P."/>
            <person name="Paul Ross R."/>
            <person name="Yang R."/>
            <person name="Briner A.E."/>
            <person name="Felis G.E."/>
            <person name="de Vos W.M."/>
            <person name="Barrangou R."/>
            <person name="Klaenhammer T.R."/>
            <person name="Caufield P.W."/>
            <person name="Cui Y."/>
            <person name="Zhang H."/>
            <person name="O'Toole P.W."/>
        </authorList>
    </citation>
    <scope>NUCLEOTIDE SEQUENCE [LARGE SCALE GENOMIC DNA]</scope>
    <source>
        <strain evidence="8 9">DSM 20405</strain>
    </source>
</reference>
<dbReference type="GO" id="GO:0015109">
    <property type="term" value="F:chromate transmembrane transporter activity"/>
    <property type="evidence" value="ECO:0007669"/>
    <property type="project" value="InterPro"/>
</dbReference>
<dbReference type="GO" id="GO:0005886">
    <property type="term" value="C:plasma membrane"/>
    <property type="evidence" value="ECO:0007669"/>
    <property type="project" value="UniProtKB-SubCell"/>
</dbReference>
<evidence type="ECO:0000256" key="5">
    <source>
        <dbReference type="ARBA" id="ARBA00022989"/>
    </source>
</evidence>
<protein>
    <submittedName>
        <fullName evidence="8">Chromate transport protein</fullName>
    </submittedName>
</protein>
<dbReference type="AlphaFoldDB" id="A0A0R2HMT5"/>
<comment type="similarity">
    <text evidence="2">Belongs to the chromate ion transporter (CHR) (TC 2.A.51) family.</text>
</comment>
<keyword evidence="3" id="KW-1003">Cell membrane</keyword>